<sequence length="560" mass="62033">MAHFPTLIGKIRDELNLVPDEGFPVLGRTHYFALLHELHQRLKPKAYLEIGTESGASLGLAKCLSVAVDPAFRIEADVMGGKPGLILQQTTSEAFFASGLLDRLGVTIDLAFLDGMHLFEYLLDDFINTEHHMAADGMIVLHDCVPFSSAGARRDGDRRVTRSWTGDVWKLLPILRAYRPDLNVRTFDTPPSGLVVITGLDVTNRVLSEKRDEIIARYGDMTFEDLGLTAFLAAAAIEPYRRYIAPLPAEGALSFRIQTPVPKPRAQASWGDHAFAVSLAEALERAGHFAEIRTVRDWHAPGPSDQIDIVLRGDTSYERRFGHLTLFWALYGDDLGALRQDALGADHVFAAGQPLKDEIAMIYGPDFVTLLPQAFDATRMGPPDEGAPREGATFVGISKRFRRPIVRQAMRAGLPLQLWGRGWAESPAADFAKGERLEQDELGAVYATSQIVLNDHRPDMSRLGIPSNRIFDALACGTPVISDPVSWLPDDIAPFVHQVRDAQQVRDAARSIAEEDEDRRSERRALALSMRETHSFDARARVIIDKAEELAGYARIRKTA</sequence>
<dbReference type="SUPFAM" id="SSF53756">
    <property type="entry name" value="UDP-Glycosyltransferase/glycogen phosphorylase"/>
    <property type="match status" value="1"/>
</dbReference>
<name>A0A316G5T2_9RHOB</name>
<accession>A0A316G5T2</accession>
<proteinExistence type="predicted"/>
<dbReference type="Pfam" id="PF13524">
    <property type="entry name" value="Glyco_trans_1_2"/>
    <property type="match status" value="1"/>
</dbReference>
<evidence type="ECO:0000259" key="1">
    <source>
        <dbReference type="Pfam" id="PF13524"/>
    </source>
</evidence>
<keyword evidence="2" id="KW-0808">Transferase</keyword>
<dbReference type="OrthoDB" id="799111at2"/>
<gene>
    <name evidence="2" type="ORF">C8D95_10514</name>
</gene>
<protein>
    <submittedName>
        <fullName evidence="2">Glycosyl transferase family 1</fullName>
    </submittedName>
</protein>
<comment type="caution">
    <text evidence="2">The sequence shown here is derived from an EMBL/GenBank/DDBJ whole genome shotgun (WGS) entry which is preliminary data.</text>
</comment>
<dbReference type="Gene3D" id="3.40.50.2000">
    <property type="entry name" value="Glycogen Phosphorylase B"/>
    <property type="match status" value="1"/>
</dbReference>
<dbReference type="Proteomes" id="UP000245390">
    <property type="component" value="Unassembled WGS sequence"/>
</dbReference>
<dbReference type="EMBL" id="QGGV01000005">
    <property type="protein sequence ID" value="PWK55952.1"/>
    <property type="molecule type" value="Genomic_DNA"/>
</dbReference>
<keyword evidence="3" id="KW-1185">Reference proteome</keyword>
<reference evidence="2 3" key="1">
    <citation type="submission" date="2018-05" db="EMBL/GenBank/DDBJ databases">
        <title>Genomic Encyclopedia of Type Strains, Phase IV (KMG-IV): sequencing the most valuable type-strain genomes for metagenomic binning, comparative biology and taxonomic classification.</title>
        <authorList>
            <person name="Goeker M."/>
        </authorList>
    </citation>
    <scope>NUCLEOTIDE SEQUENCE [LARGE SCALE GENOMIC DNA]</scope>
    <source>
        <strain evidence="2 3">DSM 103371</strain>
    </source>
</reference>
<dbReference type="Gene3D" id="3.40.50.150">
    <property type="entry name" value="Vaccinia Virus protein VP39"/>
    <property type="match status" value="1"/>
</dbReference>
<organism evidence="2 3">
    <name type="scientific">Silicimonas algicola</name>
    <dbReference type="NCBI Taxonomy" id="1826607"/>
    <lineage>
        <taxon>Bacteria</taxon>
        <taxon>Pseudomonadati</taxon>
        <taxon>Pseudomonadota</taxon>
        <taxon>Alphaproteobacteria</taxon>
        <taxon>Rhodobacterales</taxon>
        <taxon>Paracoccaceae</taxon>
    </lineage>
</organism>
<evidence type="ECO:0000313" key="2">
    <source>
        <dbReference type="EMBL" id="PWK55952.1"/>
    </source>
</evidence>
<dbReference type="InterPro" id="IPR055259">
    <property type="entry name" value="YkvP/CgeB_Glyco_trans-like"/>
</dbReference>
<dbReference type="SUPFAM" id="SSF53335">
    <property type="entry name" value="S-adenosyl-L-methionine-dependent methyltransferases"/>
    <property type="match status" value="1"/>
</dbReference>
<dbReference type="KEGG" id="salo:EF888_18525"/>
<dbReference type="InterPro" id="IPR029063">
    <property type="entry name" value="SAM-dependent_MTases_sf"/>
</dbReference>
<dbReference type="AlphaFoldDB" id="A0A316G5T2"/>
<dbReference type="RefSeq" id="WP_109759398.1">
    <property type="nucleotide sequence ID" value="NZ_CP034588.1"/>
</dbReference>
<dbReference type="GO" id="GO:0016740">
    <property type="term" value="F:transferase activity"/>
    <property type="evidence" value="ECO:0007669"/>
    <property type="project" value="UniProtKB-KW"/>
</dbReference>
<evidence type="ECO:0000313" key="3">
    <source>
        <dbReference type="Proteomes" id="UP000245390"/>
    </source>
</evidence>
<feature type="domain" description="Spore protein YkvP/CgeB glycosyl transferase-like" evidence="1">
    <location>
        <begin position="402"/>
        <end position="544"/>
    </location>
</feature>